<dbReference type="Gene3D" id="2.10.70.40">
    <property type="entry name" value="peptidoglycan hydrolase"/>
    <property type="match status" value="1"/>
</dbReference>
<dbReference type="PRINTS" id="PR01002">
    <property type="entry name" value="FLGFLGJ"/>
</dbReference>
<evidence type="ECO:0000256" key="4">
    <source>
        <dbReference type="ARBA" id="ARBA00007974"/>
    </source>
</evidence>
<dbReference type="Gene3D" id="1.10.530.10">
    <property type="match status" value="1"/>
</dbReference>
<evidence type="ECO:0000256" key="8">
    <source>
        <dbReference type="ARBA" id="ARBA00022801"/>
    </source>
</evidence>
<reference evidence="13 14" key="1">
    <citation type="journal article" date="2012" name="J. Bacteriol.">
        <title>Complete Genome Sequence of Providencia stuartii Clinical Isolate MRSN 2154.</title>
        <authorList>
            <person name="Clifford R.J."/>
            <person name="Hang J."/>
            <person name="Riley M.C."/>
            <person name="Onmus-Leone F."/>
            <person name="Kuschner R.A."/>
            <person name="Lesho E.P."/>
            <person name="Waterman P.E."/>
        </authorList>
    </citation>
    <scope>NUCLEOTIDE SEQUENCE [LARGE SCALE GENOMIC DNA]</scope>
    <source>
        <strain evidence="13 14">MRSN 2154</strain>
    </source>
</reference>
<dbReference type="EMBL" id="CP003488">
    <property type="protein sequence ID" value="AFH95454.1"/>
    <property type="molecule type" value="Genomic_DNA"/>
</dbReference>
<evidence type="ECO:0000256" key="11">
    <source>
        <dbReference type="ARBA" id="ARBA00030835"/>
    </source>
</evidence>
<dbReference type="GO" id="GO:0016798">
    <property type="term" value="F:hydrolase activity, acting on glycosyl bonds"/>
    <property type="evidence" value="ECO:0007669"/>
    <property type="project" value="UniProtKB-KW"/>
</dbReference>
<dbReference type="PATRIC" id="fig|1157951.4.peg.3658"/>
<evidence type="ECO:0000313" key="14">
    <source>
        <dbReference type="Proteomes" id="UP000005012"/>
    </source>
</evidence>
<feature type="domain" description="Mannosyl-glycoprotein endo-beta-N-acetylglucosamidase-like" evidence="12">
    <location>
        <begin position="145"/>
        <end position="310"/>
    </location>
</feature>
<evidence type="ECO:0000256" key="3">
    <source>
        <dbReference type="ARBA" id="ARBA00006880"/>
    </source>
</evidence>
<dbReference type="Pfam" id="PF01832">
    <property type="entry name" value="Glucosaminidase"/>
    <property type="match status" value="1"/>
</dbReference>
<dbReference type="Pfam" id="PF10135">
    <property type="entry name" value="Rod-binding"/>
    <property type="match status" value="1"/>
</dbReference>
<dbReference type="RefSeq" id="WP_004918619.1">
    <property type="nucleotide sequence ID" value="NC_017731.1"/>
</dbReference>
<evidence type="ECO:0000256" key="10">
    <source>
        <dbReference type="ARBA" id="ARBA00023316"/>
    </source>
</evidence>
<comment type="similarity">
    <text evidence="3">In the N-terminal section; belongs to the FlgJ family.</text>
</comment>
<dbReference type="KEGG" id="psi:S70_18240"/>
<evidence type="ECO:0000256" key="5">
    <source>
        <dbReference type="ARBA" id="ARBA00013433"/>
    </source>
</evidence>
<comment type="subcellular location">
    <subcellularLocation>
        <location evidence="2">Periplasm</location>
    </subcellularLocation>
</comment>
<protein>
    <recommendedName>
        <fullName evidence="5">Peptidoglycan hydrolase FlgJ</fullName>
    </recommendedName>
    <alternativeName>
        <fullName evidence="11">Muramidase FlgJ</fullName>
    </alternativeName>
</protein>
<keyword evidence="7" id="KW-1005">Bacterial flagellum biogenesis</keyword>
<reference evidence="14" key="2">
    <citation type="submission" date="2012-04" db="EMBL/GenBank/DDBJ databases">
        <title>Complete genome sequence of Providencia stuartii clinical isolate MRSN 2154.</title>
        <authorList>
            <person name="Clifford R.J."/>
            <person name="Hang J."/>
            <person name="Riley M.C."/>
            <person name="Onmus-Leone F."/>
            <person name="Kuschner R.A."/>
            <person name="Lesho E.P."/>
            <person name="Waterman P.E."/>
        </authorList>
    </citation>
    <scope>NUCLEOTIDE SEQUENCE [LARGE SCALE GENOMIC DNA]</scope>
    <source>
        <strain evidence="14">MRSN 2154</strain>
    </source>
</reference>
<dbReference type="SMART" id="SM00047">
    <property type="entry name" value="LYZ2"/>
    <property type="match status" value="1"/>
</dbReference>
<keyword evidence="13" id="KW-0282">Flagellum</keyword>
<dbReference type="InterPro" id="IPR002901">
    <property type="entry name" value="MGlyc_endo_b_GlcNAc-like_dom"/>
</dbReference>
<dbReference type="InterPro" id="IPR019301">
    <property type="entry name" value="Flagellar_prot_FlgJ_N"/>
</dbReference>
<dbReference type="InterPro" id="IPR013377">
    <property type="entry name" value="FlgJ"/>
</dbReference>
<accession>A0A140SSU9</accession>
<dbReference type="PANTHER" id="PTHR33308:SF9">
    <property type="entry name" value="PEPTIDOGLYCAN HYDROLASE FLGJ"/>
    <property type="match status" value="1"/>
</dbReference>
<dbReference type="NCBIfam" id="TIGR02541">
    <property type="entry name" value="flagell_FlgJ"/>
    <property type="match status" value="1"/>
</dbReference>
<dbReference type="InterPro" id="IPR051056">
    <property type="entry name" value="Glycosyl_Hydrolase_73"/>
</dbReference>
<name>A0A140SSU9_PROSM</name>
<evidence type="ECO:0000313" key="13">
    <source>
        <dbReference type="EMBL" id="AFH95454.1"/>
    </source>
</evidence>
<keyword evidence="9" id="KW-0326">Glycosidase</keyword>
<comment type="function">
    <text evidence="1">Flagellum-specific muramidase which hydrolyzes the peptidoglycan layer to assemble the rod structure in the periplasmic space.</text>
</comment>
<sequence>MNDMQLMQGAAFDLQSLSHLKRELTDSPDKGLRQVTQQLEATFVQMMLKSMRDALPQDGLFSSDQTRMLTSMYDQQIAQDLSQKGLGFGEMMYQQLTQMQGDTSSEDVPVKPFNMDDRLIDSLPNQAMAQIVRRFAPLGDALSSSMQKVKSLSLNSQNFISRLIEPAKVASQKSGISHLLVLAQAALESGWGRREILTAEGKTSHNLFGIKAGKSWQGPVTNIMTTEVINGKSIKMRDDFRVYGSYEEAIADYINLLTENPRYRDVKHAQSPEVAARRLHQAGYATDPNYADKLITLINQIRGYQTADKAASRAVQAYTVDLSDIF</sequence>
<dbReference type="AlphaFoldDB" id="A0A140SSU9"/>
<dbReference type="OrthoDB" id="289937at2"/>
<evidence type="ECO:0000256" key="6">
    <source>
        <dbReference type="ARBA" id="ARBA00022764"/>
    </source>
</evidence>
<keyword evidence="13" id="KW-0969">Cilium</keyword>
<keyword evidence="8" id="KW-0378">Hydrolase</keyword>
<keyword evidence="10" id="KW-0961">Cell wall biogenesis/degradation</keyword>
<dbReference type="GeneID" id="93519824"/>
<evidence type="ECO:0000256" key="1">
    <source>
        <dbReference type="ARBA" id="ARBA00002954"/>
    </source>
</evidence>
<keyword evidence="13" id="KW-0966">Cell projection</keyword>
<dbReference type="HOGENOM" id="CLU_013771_3_0_6"/>
<dbReference type="GO" id="GO:0042597">
    <property type="term" value="C:periplasmic space"/>
    <property type="evidence" value="ECO:0007669"/>
    <property type="project" value="UniProtKB-SubCell"/>
</dbReference>
<dbReference type="GO" id="GO:0004040">
    <property type="term" value="F:amidase activity"/>
    <property type="evidence" value="ECO:0007669"/>
    <property type="project" value="InterPro"/>
</dbReference>
<evidence type="ECO:0000256" key="9">
    <source>
        <dbReference type="ARBA" id="ARBA00023295"/>
    </source>
</evidence>
<proteinExistence type="inferred from homology"/>
<evidence type="ECO:0000256" key="2">
    <source>
        <dbReference type="ARBA" id="ARBA00004418"/>
    </source>
</evidence>
<comment type="similarity">
    <text evidence="4">In the C-terminal section; belongs to the glycosyl hydrolase 73 family.</text>
</comment>
<evidence type="ECO:0000259" key="12">
    <source>
        <dbReference type="SMART" id="SM00047"/>
    </source>
</evidence>
<gene>
    <name evidence="13" type="primary">flgJ</name>
    <name evidence="13" type="ordered locus">S70_18240</name>
</gene>
<dbReference type="PANTHER" id="PTHR33308">
    <property type="entry name" value="PEPTIDOGLYCAN HYDROLASE FLGJ"/>
    <property type="match status" value="1"/>
</dbReference>
<dbReference type="GO" id="GO:0071973">
    <property type="term" value="P:bacterial-type flagellum-dependent cell motility"/>
    <property type="evidence" value="ECO:0007669"/>
    <property type="project" value="TreeGrafter"/>
</dbReference>
<dbReference type="Proteomes" id="UP000005012">
    <property type="component" value="Chromosome"/>
</dbReference>
<evidence type="ECO:0000256" key="7">
    <source>
        <dbReference type="ARBA" id="ARBA00022795"/>
    </source>
</evidence>
<keyword evidence="6" id="KW-0574">Periplasm</keyword>
<dbReference type="GO" id="GO:0071555">
    <property type="term" value="P:cell wall organization"/>
    <property type="evidence" value="ECO:0007669"/>
    <property type="project" value="UniProtKB-KW"/>
</dbReference>
<dbReference type="GO" id="GO:0044780">
    <property type="term" value="P:bacterial-type flagellum assembly"/>
    <property type="evidence" value="ECO:0007669"/>
    <property type="project" value="InterPro"/>
</dbReference>
<organism evidence="13 14">
    <name type="scientific">Providencia stuartii (strain MRSN 2154)</name>
    <dbReference type="NCBI Taxonomy" id="1157951"/>
    <lineage>
        <taxon>Bacteria</taxon>
        <taxon>Pseudomonadati</taxon>
        <taxon>Pseudomonadota</taxon>
        <taxon>Gammaproteobacteria</taxon>
        <taxon>Enterobacterales</taxon>
        <taxon>Morganellaceae</taxon>
        <taxon>Providencia</taxon>
    </lineage>
</organism>